<dbReference type="PANTHER" id="PTHR35392:SF3">
    <property type="entry name" value="ZN(2)-C6 FUNGAL-TYPE DOMAIN-CONTAINING PROTEIN"/>
    <property type="match status" value="1"/>
</dbReference>
<protein>
    <recommendedName>
        <fullName evidence="3">Zn(2)-C6 fungal-type domain-containing protein</fullName>
    </recommendedName>
</protein>
<evidence type="ECO:0000259" key="3">
    <source>
        <dbReference type="PROSITE" id="PS50048"/>
    </source>
</evidence>
<evidence type="ECO:0000313" key="4">
    <source>
        <dbReference type="EMBL" id="KAK3328688.1"/>
    </source>
</evidence>
<sequence>MFDDETYFSVLQELHAADSHATAPGHPNYVAIAQNEAGTAIPFPISRPQAGASILPHVDGSFLSGTNFSLPLDWQQQVSGLESQFDAWSPSYEYDGVNFELFGGRIESHCVTGPGLNSASVYLLPSAPDSDDVAIPSDSTTPCTLTPGPGSQIEFPTPRDPVAGSEFDRTSLIPGIQGLEGPDATSDPSNEAAGNGIGHSLTVIKPPQRNKLSIVPYDGPRVKAKSKSPPGRSRASMSRPTPDRHINALAKDEKPRVESRRDSRGQLLGSFRVFSAKGRSRASLSEEARAATALTRRVGACNRCRSMKMKCDISPDDPFRSCVRCSKVSLQVLKQPCIRVSLLDLSLHRKGSTLNNNLDKWLQRKQQLGLPSQPNSLARLTCPQRLSVTQDFGLQFNVTVSTFVPDPTDVTAWKWNDETGVEHAMEMPPYYICDMDEMQANMRQAAVEGREEYINGLLHAANPIVRRTFEAAFRYIESSESALVSKALSFWVTMRFIEHPWRVCEGDLPPFTPPIDPSCPWSGIIPVTPVMDTQIDDVALKTLIIPLGKSILHDLDRKIRHRTRDDWFEIYLTTFIVMNNFDFIFRDVDSYVSRHGLKVREGDYE</sequence>
<keyword evidence="1" id="KW-0539">Nucleus</keyword>
<feature type="region of interest" description="Disordered" evidence="2">
    <location>
        <begin position="132"/>
        <end position="263"/>
    </location>
</feature>
<proteinExistence type="predicted"/>
<dbReference type="AlphaFoldDB" id="A0AAE0IPB7"/>
<dbReference type="Gene3D" id="4.10.240.10">
    <property type="entry name" value="Zn(2)-C6 fungal-type DNA-binding domain"/>
    <property type="match status" value="1"/>
</dbReference>
<comment type="caution">
    <text evidence="4">The sequence shown here is derived from an EMBL/GenBank/DDBJ whole genome shotgun (WGS) entry which is preliminary data.</text>
</comment>
<keyword evidence="5" id="KW-1185">Reference proteome</keyword>
<dbReference type="CDD" id="cd00067">
    <property type="entry name" value="GAL4"/>
    <property type="match status" value="1"/>
</dbReference>
<organism evidence="4 5">
    <name type="scientific">Cercophora scortea</name>
    <dbReference type="NCBI Taxonomy" id="314031"/>
    <lineage>
        <taxon>Eukaryota</taxon>
        <taxon>Fungi</taxon>
        <taxon>Dikarya</taxon>
        <taxon>Ascomycota</taxon>
        <taxon>Pezizomycotina</taxon>
        <taxon>Sordariomycetes</taxon>
        <taxon>Sordariomycetidae</taxon>
        <taxon>Sordariales</taxon>
        <taxon>Lasiosphaeriaceae</taxon>
        <taxon>Cercophora</taxon>
    </lineage>
</organism>
<reference evidence="4" key="2">
    <citation type="submission" date="2023-06" db="EMBL/GenBank/DDBJ databases">
        <authorList>
            <consortium name="Lawrence Berkeley National Laboratory"/>
            <person name="Haridas S."/>
            <person name="Hensen N."/>
            <person name="Bonometti L."/>
            <person name="Westerberg I."/>
            <person name="Brannstrom I.O."/>
            <person name="Guillou S."/>
            <person name="Cros-Aarteil S."/>
            <person name="Calhoun S."/>
            <person name="Kuo A."/>
            <person name="Mondo S."/>
            <person name="Pangilinan J."/>
            <person name="Riley R."/>
            <person name="Labutti K."/>
            <person name="Andreopoulos B."/>
            <person name="Lipzen A."/>
            <person name="Chen C."/>
            <person name="Yanf M."/>
            <person name="Daum C."/>
            <person name="Ng V."/>
            <person name="Clum A."/>
            <person name="Steindorff A."/>
            <person name="Ohm R."/>
            <person name="Martin F."/>
            <person name="Silar P."/>
            <person name="Natvig D."/>
            <person name="Lalanne C."/>
            <person name="Gautier V."/>
            <person name="Ament-Velasquez S.L."/>
            <person name="Kruys A."/>
            <person name="Hutchinson M.I."/>
            <person name="Powell A.J."/>
            <person name="Barry K."/>
            <person name="Miller A.N."/>
            <person name="Grigoriev I.V."/>
            <person name="Debuchy R."/>
            <person name="Gladieux P."/>
            <person name="Thoren M.H."/>
            <person name="Johannesson H."/>
        </authorList>
    </citation>
    <scope>NUCLEOTIDE SEQUENCE</scope>
    <source>
        <strain evidence="4">SMH4131-1</strain>
    </source>
</reference>
<dbReference type="GO" id="GO:0008270">
    <property type="term" value="F:zinc ion binding"/>
    <property type="evidence" value="ECO:0007669"/>
    <property type="project" value="InterPro"/>
</dbReference>
<evidence type="ECO:0000256" key="1">
    <source>
        <dbReference type="ARBA" id="ARBA00023242"/>
    </source>
</evidence>
<gene>
    <name evidence="4" type="ORF">B0T19DRAFT_197119</name>
</gene>
<dbReference type="GO" id="GO:0000981">
    <property type="term" value="F:DNA-binding transcription factor activity, RNA polymerase II-specific"/>
    <property type="evidence" value="ECO:0007669"/>
    <property type="project" value="InterPro"/>
</dbReference>
<feature type="compositionally biased region" description="Basic and acidic residues" evidence="2">
    <location>
        <begin position="241"/>
        <end position="263"/>
    </location>
</feature>
<dbReference type="PROSITE" id="PS50048">
    <property type="entry name" value="ZN2_CY6_FUNGAL_2"/>
    <property type="match status" value="1"/>
</dbReference>
<feature type="domain" description="Zn(2)-C6 fungal-type" evidence="3">
    <location>
        <begin position="300"/>
        <end position="339"/>
    </location>
</feature>
<dbReference type="PANTHER" id="PTHR35392">
    <property type="entry name" value="ZN(II)2CYS6 TRANSCRIPTION FACTOR (EUROFUNG)-RELATED-RELATED"/>
    <property type="match status" value="1"/>
</dbReference>
<dbReference type="SUPFAM" id="SSF57701">
    <property type="entry name" value="Zn2/Cys6 DNA-binding domain"/>
    <property type="match status" value="1"/>
</dbReference>
<evidence type="ECO:0000313" key="5">
    <source>
        <dbReference type="Proteomes" id="UP001286456"/>
    </source>
</evidence>
<dbReference type="InterPro" id="IPR052973">
    <property type="entry name" value="Fungal_sec-metab_reg_TF"/>
</dbReference>
<dbReference type="EMBL" id="JAUEPO010000003">
    <property type="protein sequence ID" value="KAK3328688.1"/>
    <property type="molecule type" value="Genomic_DNA"/>
</dbReference>
<name>A0AAE0IPB7_9PEZI</name>
<dbReference type="Proteomes" id="UP001286456">
    <property type="component" value="Unassembled WGS sequence"/>
</dbReference>
<accession>A0AAE0IPB7</accession>
<reference evidence="4" key="1">
    <citation type="journal article" date="2023" name="Mol. Phylogenet. Evol.">
        <title>Genome-scale phylogeny and comparative genomics of the fungal order Sordariales.</title>
        <authorList>
            <person name="Hensen N."/>
            <person name="Bonometti L."/>
            <person name="Westerberg I."/>
            <person name="Brannstrom I.O."/>
            <person name="Guillou S."/>
            <person name="Cros-Aarteil S."/>
            <person name="Calhoun S."/>
            <person name="Haridas S."/>
            <person name="Kuo A."/>
            <person name="Mondo S."/>
            <person name="Pangilinan J."/>
            <person name="Riley R."/>
            <person name="LaButti K."/>
            <person name="Andreopoulos B."/>
            <person name="Lipzen A."/>
            <person name="Chen C."/>
            <person name="Yan M."/>
            <person name="Daum C."/>
            <person name="Ng V."/>
            <person name="Clum A."/>
            <person name="Steindorff A."/>
            <person name="Ohm R.A."/>
            <person name="Martin F."/>
            <person name="Silar P."/>
            <person name="Natvig D.O."/>
            <person name="Lalanne C."/>
            <person name="Gautier V."/>
            <person name="Ament-Velasquez S.L."/>
            <person name="Kruys A."/>
            <person name="Hutchinson M.I."/>
            <person name="Powell A.J."/>
            <person name="Barry K."/>
            <person name="Miller A.N."/>
            <person name="Grigoriev I.V."/>
            <person name="Debuchy R."/>
            <person name="Gladieux P."/>
            <person name="Hiltunen Thoren M."/>
            <person name="Johannesson H."/>
        </authorList>
    </citation>
    <scope>NUCLEOTIDE SEQUENCE</scope>
    <source>
        <strain evidence="4">SMH4131-1</strain>
    </source>
</reference>
<evidence type="ECO:0000256" key="2">
    <source>
        <dbReference type="SAM" id="MobiDB-lite"/>
    </source>
</evidence>
<dbReference type="InterPro" id="IPR001138">
    <property type="entry name" value="Zn2Cys6_DnaBD"/>
</dbReference>
<dbReference type="InterPro" id="IPR036864">
    <property type="entry name" value="Zn2-C6_fun-type_DNA-bd_sf"/>
</dbReference>